<name>K0R302_THAOC</name>
<evidence type="ECO:0000313" key="1">
    <source>
        <dbReference type="EMBL" id="EJK46600.1"/>
    </source>
</evidence>
<dbReference type="EMBL" id="AGNL01047646">
    <property type="protein sequence ID" value="EJK46600.1"/>
    <property type="molecule type" value="Genomic_DNA"/>
</dbReference>
<evidence type="ECO:0000313" key="2">
    <source>
        <dbReference type="Proteomes" id="UP000266841"/>
    </source>
</evidence>
<reference evidence="1 2" key="1">
    <citation type="journal article" date="2012" name="Genome Biol.">
        <title>Genome and low-iron response of an oceanic diatom adapted to chronic iron limitation.</title>
        <authorList>
            <person name="Lommer M."/>
            <person name="Specht M."/>
            <person name="Roy A.S."/>
            <person name="Kraemer L."/>
            <person name="Andreson R."/>
            <person name="Gutowska M.A."/>
            <person name="Wolf J."/>
            <person name="Bergner S.V."/>
            <person name="Schilhabel M.B."/>
            <person name="Klostermeier U.C."/>
            <person name="Beiko R.G."/>
            <person name="Rosenstiel P."/>
            <person name="Hippler M."/>
            <person name="Laroche J."/>
        </authorList>
    </citation>
    <scope>NUCLEOTIDE SEQUENCE [LARGE SCALE GENOMIC DNA]</scope>
    <source>
        <strain evidence="1 2">CCMP1005</strain>
    </source>
</reference>
<comment type="caution">
    <text evidence="1">The sequence shown here is derived from an EMBL/GenBank/DDBJ whole genome shotgun (WGS) entry which is preliminary data.</text>
</comment>
<dbReference type="Proteomes" id="UP000266841">
    <property type="component" value="Unassembled WGS sequence"/>
</dbReference>
<accession>K0R302</accession>
<sequence length="95" mass="10486">MSVSQIKVKEREGIMYLLFSLTGDMRAVFDYYTVGLSRIELRGRGGLAERLGVNLLDLSALASTYLLRTKSTLPTVVYTASPTVLVVDSGHSRLF</sequence>
<gene>
    <name evidence="1" type="ORF">THAOC_34722</name>
</gene>
<dbReference type="AlphaFoldDB" id="K0R302"/>
<protein>
    <submittedName>
        <fullName evidence="1">Uncharacterized protein</fullName>
    </submittedName>
</protein>
<organism evidence="1 2">
    <name type="scientific">Thalassiosira oceanica</name>
    <name type="common">Marine diatom</name>
    <dbReference type="NCBI Taxonomy" id="159749"/>
    <lineage>
        <taxon>Eukaryota</taxon>
        <taxon>Sar</taxon>
        <taxon>Stramenopiles</taxon>
        <taxon>Ochrophyta</taxon>
        <taxon>Bacillariophyta</taxon>
        <taxon>Coscinodiscophyceae</taxon>
        <taxon>Thalassiosirophycidae</taxon>
        <taxon>Thalassiosirales</taxon>
        <taxon>Thalassiosiraceae</taxon>
        <taxon>Thalassiosira</taxon>
    </lineage>
</organism>
<proteinExistence type="predicted"/>
<keyword evidence="2" id="KW-1185">Reference proteome</keyword>